<accession>A0ABP8KX08</accession>
<dbReference type="Proteomes" id="UP001501788">
    <property type="component" value="Unassembled WGS sequence"/>
</dbReference>
<keyword evidence="2" id="KW-0812">Transmembrane</keyword>
<reference evidence="4" key="1">
    <citation type="journal article" date="2019" name="Int. J. Syst. Evol. Microbiol.">
        <title>The Global Catalogue of Microorganisms (GCM) 10K type strain sequencing project: providing services to taxonomists for standard genome sequencing and annotation.</title>
        <authorList>
            <consortium name="The Broad Institute Genomics Platform"/>
            <consortium name="The Broad Institute Genome Sequencing Center for Infectious Disease"/>
            <person name="Wu L."/>
            <person name="Ma J."/>
        </authorList>
    </citation>
    <scope>NUCLEOTIDE SEQUENCE [LARGE SCALE GENOMIC DNA]</scope>
    <source>
        <strain evidence="4">JCM 31890</strain>
    </source>
</reference>
<dbReference type="Pfam" id="PF07963">
    <property type="entry name" value="N_methyl"/>
    <property type="match status" value="1"/>
</dbReference>
<dbReference type="InterPro" id="IPR045584">
    <property type="entry name" value="Pilin-like"/>
</dbReference>
<gene>
    <name evidence="3" type="ORF">GCM10023090_02850</name>
</gene>
<feature type="region of interest" description="Disordered" evidence="1">
    <location>
        <begin position="261"/>
        <end position="290"/>
    </location>
</feature>
<comment type="caution">
    <text evidence="3">The sequence shown here is derived from an EMBL/GenBank/DDBJ whole genome shotgun (WGS) entry which is preliminary data.</text>
</comment>
<dbReference type="EMBL" id="BAABEX010000003">
    <property type="protein sequence ID" value="GAA4418199.1"/>
    <property type="molecule type" value="Genomic_DNA"/>
</dbReference>
<dbReference type="PROSITE" id="PS00409">
    <property type="entry name" value="PROKAR_NTER_METHYL"/>
    <property type="match status" value="1"/>
</dbReference>
<sequence length="309" mass="33350">MTHPSMRLRRSLRRAAAQGGFTLVELAIVLAVIGLIIGAVAIAKDVQRNAEYQKVANKFAYQWKMAYDQYYQRTGVVVGDCQQAPTYMVNGVETELNSQPACTRAGASGVAGIPENFTNTGRRICHGQGYARNTVGLGDPELLSQQDLRDLMTRAGVRMPPGRGEGHEDRFLYIDSNGNATELQVCFQWNTSGTASGAGNVMVIRGLTPDLARFLDQVIDGKPDSREGRFRIQGRGAHQGATEANAPGTQWEANNTQGVNIAGGNSSMVGGDNRGTITNTAGSDAGTANGRRYDEDRVILLTAHWTMEQ</sequence>
<evidence type="ECO:0000313" key="4">
    <source>
        <dbReference type="Proteomes" id="UP001501788"/>
    </source>
</evidence>
<name>A0ABP8KX08_9BURK</name>
<evidence type="ECO:0000313" key="3">
    <source>
        <dbReference type="EMBL" id="GAA4418199.1"/>
    </source>
</evidence>
<feature type="transmembrane region" description="Helical" evidence="2">
    <location>
        <begin position="21"/>
        <end position="43"/>
    </location>
</feature>
<evidence type="ECO:0000256" key="1">
    <source>
        <dbReference type="SAM" id="MobiDB-lite"/>
    </source>
</evidence>
<protein>
    <submittedName>
        <fullName evidence="3">Prepilin-type N-terminal cleavage/methylation domain-containing protein</fullName>
    </submittedName>
</protein>
<dbReference type="SUPFAM" id="SSF54523">
    <property type="entry name" value="Pili subunits"/>
    <property type="match status" value="1"/>
</dbReference>
<dbReference type="InterPro" id="IPR012902">
    <property type="entry name" value="N_methyl_site"/>
</dbReference>
<organism evidence="3 4">
    <name type="scientific">Acidovorax lacteus</name>
    <dbReference type="NCBI Taxonomy" id="1924988"/>
    <lineage>
        <taxon>Bacteria</taxon>
        <taxon>Pseudomonadati</taxon>
        <taxon>Pseudomonadota</taxon>
        <taxon>Betaproteobacteria</taxon>
        <taxon>Burkholderiales</taxon>
        <taxon>Comamonadaceae</taxon>
        <taxon>Acidovorax</taxon>
    </lineage>
</organism>
<dbReference type="Gene3D" id="3.30.700.10">
    <property type="entry name" value="Glycoprotein, Type 4 Pilin"/>
    <property type="match status" value="1"/>
</dbReference>
<proteinExistence type="predicted"/>
<dbReference type="RefSeq" id="WP_345060505.1">
    <property type="nucleotide sequence ID" value="NZ_BAABEX010000003.1"/>
</dbReference>
<evidence type="ECO:0000256" key="2">
    <source>
        <dbReference type="SAM" id="Phobius"/>
    </source>
</evidence>
<keyword evidence="2" id="KW-0472">Membrane</keyword>
<dbReference type="NCBIfam" id="TIGR02532">
    <property type="entry name" value="IV_pilin_GFxxxE"/>
    <property type="match status" value="1"/>
</dbReference>
<keyword evidence="4" id="KW-1185">Reference proteome</keyword>
<keyword evidence="2" id="KW-1133">Transmembrane helix</keyword>